<dbReference type="AlphaFoldDB" id="A0A2Z7D2F7"/>
<name>A0A2Z7D2F7_9LAMI</name>
<dbReference type="EMBL" id="KQ990129">
    <property type="protein sequence ID" value="KZV53624.1"/>
    <property type="molecule type" value="Genomic_DNA"/>
</dbReference>
<keyword evidence="2" id="KW-1185">Reference proteome</keyword>
<evidence type="ECO:0000313" key="2">
    <source>
        <dbReference type="Proteomes" id="UP000250235"/>
    </source>
</evidence>
<gene>
    <name evidence="1" type="ORF">F511_29846</name>
</gene>
<dbReference type="Proteomes" id="UP000250235">
    <property type="component" value="Unassembled WGS sequence"/>
</dbReference>
<organism evidence="1 2">
    <name type="scientific">Dorcoceras hygrometricum</name>
    <dbReference type="NCBI Taxonomy" id="472368"/>
    <lineage>
        <taxon>Eukaryota</taxon>
        <taxon>Viridiplantae</taxon>
        <taxon>Streptophyta</taxon>
        <taxon>Embryophyta</taxon>
        <taxon>Tracheophyta</taxon>
        <taxon>Spermatophyta</taxon>
        <taxon>Magnoliopsida</taxon>
        <taxon>eudicotyledons</taxon>
        <taxon>Gunneridae</taxon>
        <taxon>Pentapetalae</taxon>
        <taxon>asterids</taxon>
        <taxon>lamiids</taxon>
        <taxon>Lamiales</taxon>
        <taxon>Gesneriaceae</taxon>
        <taxon>Didymocarpoideae</taxon>
        <taxon>Trichosporeae</taxon>
        <taxon>Loxocarpinae</taxon>
        <taxon>Dorcoceras</taxon>
    </lineage>
</organism>
<evidence type="ECO:0000313" key="1">
    <source>
        <dbReference type="EMBL" id="KZV53624.1"/>
    </source>
</evidence>
<reference evidence="1 2" key="1">
    <citation type="journal article" date="2015" name="Proc. Natl. Acad. Sci. U.S.A.">
        <title>The resurrection genome of Boea hygrometrica: A blueprint for survival of dehydration.</title>
        <authorList>
            <person name="Xiao L."/>
            <person name="Yang G."/>
            <person name="Zhang L."/>
            <person name="Yang X."/>
            <person name="Zhao S."/>
            <person name="Ji Z."/>
            <person name="Zhou Q."/>
            <person name="Hu M."/>
            <person name="Wang Y."/>
            <person name="Chen M."/>
            <person name="Xu Y."/>
            <person name="Jin H."/>
            <person name="Xiao X."/>
            <person name="Hu G."/>
            <person name="Bao F."/>
            <person name="Hu Y."/>
            <person name="Wan P."/>
            <person name="Li L."/>
            <person name="Deng X."/>
            <person name="Kuang T."/>
            <person name="Xiang C."/>
            <person name="Zhu J.K."/>
            <person name="Oliver M.J."/>
            <person name="He Y."/>
        </authorList>
    </citation>
    <scope>NUCLEOTIDE SEQUENCE [LARGE SCALE GENOMIC DNA]</scope>
    <source>
        <strain evidence="2">cv. XS01</strain>
    </source>
</reference>
<sequence>MPRDSLCSPRNQIHSHKDTLENHLKIKSVYGLYYANSRVSFHPMAPITSHISRLSFPAHHIKSYKTSHLSIAGSETKSLESRSPIPDGLIDIVVYHRVVSKETGGM</sequence>
<protein>
    <submittedName>
        <fullName evidence="1">Uncharacterized protein</fullName>
    </submittedName>
</protein>
<proteinExistence type="predicted"/>
<accession>A0A2Z7D2F7</accession>